<accession>A0A450Z3U1</accession>
<feature type="binding site" description="covalent" evidence="14">
    <location>
        <position position="78"/>
    </location>
    <ligand>
        <name>heme c</name>
        <dbReference type="ChEBI" id="CHEBI:61717"/>
        <label>1</label>
    </ligand>
</feature>
<evidence type="ECO:0000256" key="2">
    <source>
        <dbReference type="ARBA" id="ARBA00004418"/>
    </source>
</evidence>
<feature type="chain" id="PRO_5019323873" description="Periplasmic nitrate reductase, electron transfer subunit" evidence="16">
    <location>
        <begin position="23"/>
        <end position="146"/>
    </location>
</feature>
<evidence type="ECO:0000256" key="14">
    <source>
        <dbReference type="PIRSR" id="PIRSR006105-1"/>
    </source>
</evidence>
<comment type="PTM">
    <text evidence="14">Binds 2 heme C groups per subunit.</text>
</comment>
<dbReference type="Gene3D" id="1.10.1130.10">
    <property type="entry name" value="Flavocytochrome C3, Chain A"/>
    <property type="match status" value="1"/>
</dbReference>
<keyword evidence="10 13" id="KW-0249">Electron transport</keyword>
<feature type="binding site" description="axial binding residue" evidence="15">
    <location>
        <position position="99"/>
    </location>
    <ligand>
        <name>heme c</name>
        <dbReference type="ChEBI" id="CHEBI:61717"/>
        <label>2</label>
    </ligand>
    <ligandPart>
        <name>Fe</name>
        <dbReference type="ChEBI" id="CHEBI:18248"/>
    </ligandPart>
</feature>
<evidence type="ECO:0000256" key="15">
    <source>
        <dbReference type="PIRSR" id="PIRSR006105-2"/>
    </source>
</evidence>
<sequence length="146" mass="16521">MRKALQAITLGMALFSWASTQAELQSLRGTSIGSDSVSSEVRRYIDDSRIVERGFVQQPPLIPHSIEGYRVDLRHNKCLSCHSWANYQKKKATKISITHFRDRDGNELADVAATRYFCLQCHVPQANASALVENRFFPINALKPKE</sequence>
<feature type="binding site" description="axial binding residue" evidence="15">
    <location>
        <position position="64"/>
    </location>
    <ligand>
        <name>heme c</name>
        <dbReference type="ChEBI" id="CHEBI:61717"/>
        <label>1</label>
    </ligand>
    <ligandPart>
        <name>Fe</name>
        <dbReference type="ChEBI" id="CHEBI:18248"/>
    </ligandPart>
</feature>
<dbReference type="GO" id="GO:0009061">
    <property type="term" value="P:anaerobic respiration"/>
    <property type="evidence" value="ECO:0007669"/>
    <property type="project" value="InterPro"/>
</dbReference>
<dbReference type="GO" id="GO:0042597">
    <property type="term" value="C:periplasmic space"/>
    <property type="evidence" value="ECO:0007669"/>
    <property type="project" value="UniProtKB-SubCell"/>
</dbReference>
<evidence type="ECO:0000256" key="1">
    <source>
        <dbReference type="ARBA" id="ARBA00002599"/>
    </source>
</evidence>
<dbReference type="PANTHER" id="PTHR38604:SF1">
    <property type="entry name" value="PERIPLASMIC NITRATE REDUCTASE, ELECTRON TRANSFER SUBUNIT"/>
    <property type="match status" value="1"/>
</dbReference>
<comment type="subunit">
    <text evidence="13">Component of the periplasmic nitrate reductase NapAB complex composed of NapA and NapB.</text>
</comment>
<dbReference type="EMBL" id="CAADFT010000114">
    <property type="protein sequence ID" value="VFK48457.1"/>
    <property type="molecule type" value="Genomic_DNA"/>
</dbReference>
<dbReference type="PIRSF" id="PIRSF006105">
    <property type="entry name" value="NapB"/>
    <property type="match status" value="1"/>
</dbReference>
<keyword evidence="5 13" id="KW-0813">Transport</keyword>
<gene>
    <name evidence="17" type="ORF">BECKTC1821E_GA0114239_11146</name>
</gene>
<keyword evidence="11 15" id="KW-0408">Iron</keyword>
<evidence type="ECO:0000313" key="17">
    <source>
        <dbReference type="EMBL" id="VFK48457.1"/>
    </source>
</evidence>
<name>A0A450Z3U1_9GAMM</name>
<evidence type="ECO:0000256" key="11">
    <source>
        <dbReference type="ARBA" id="ARBA00023004"/>
    </source>
</evidence>
<feature type="binding site" description="covalent" evidence="14">
    <location>
        <position position="118"/>
    </location>
    <ligand>
        <name>heme c</name>
        <dbReference type="ChEBI" id="CHEBI:61717"/>
        <label>2</label>
    </ligand>
</feature>
<organism evidence="17">
    <name type="scientific">Candidatus Kentrum sp. TC</name>
    <dbReference type="NCBI Taxonomy" id="2126339"/>
    <lineage>
        <taxon>Bacteria</taxon>
        <taxon>Pseudomonadati</taxon>
        <taxon>Pseudomonadota</taxon>
        <taxon>Gammaproteobacteria</taxon>
        <taxon>Candidatus Kentrum</taxon>
    </lineage>
</organism>
<evidence type="ECO:0000256" key="3">
    <source>
        <dbReference type="ARBA" id="ARBA00007368"/>
    </source>
</evidence>
<evidence type="ECO:0000256" key="12">
    <source>
        <dbReference type="ARBA" id="ARBA00031832"/>
    </source>
</evidence>
<comment type="function">
    <text evidence="1">Electron transfer subunit of the periplasmic nitrate reductase complex NapAB. Receives electrons from the membrane-anchored tetraheme c-type NapC protein and transfers these to NapA subunit, thus allowing electron flow between membrane and periplasm. Essential for periplasmic nitrate reduction with nitrate as the terminal electron acceptor.</text>
</comment>
<dbReference type="InterPro" id="IPR036280">
    <property type="entry name" value="Multihaem_cyt_sf"/>
</dbReference>
<proteinExistence type="inferred from homology"/>
<feature type="binding site" description="covalent" evidence="14">
    <location>
        <position position="81"/>
    </location>
    <ligand>
        <name>heme c</name>
        <dbReference type="ChEBI" id="CHEBI:61717"/>
        <label>1</label>
    </ligand>
</feature>
<dbReference type="GO" id="GO:0046872">
    <property type="term" value="F:metal ion binding"/>
    <property type="evidence" value="ECO:0007669"/>
    <property type="project" value="UniProtKB-KW"/>
</dbReference>
<keyword evidence="9 13" id="KW-0574">Periplasm</keyword>
<dbReference type="PANTHER" id="PTHR38604">
    <property type="entry name" value="PERIPLASMIC NITRATE REDUCTASE, ELECTRON TRANSFER SUBUNIT"/>
    <property type="match status" value="1"/>
</dbReference>
<evidence type="ECO:0000256" key="8">
    <source>
        <dbReference type="ARBA" id="ARBA00022729"/>
    </source>
</evidence>
<comment type="similarity">
    <text evidence="3 13">Belongs to the NapB family.</text>
</comment>
<evidence type="ECO:0000256" key="9">
    <source>
        <dbReference type="ARBA" id="ARBA00022764"/>
    </source>
</evidence>
<evidence type="ECO:0000256" key="16">
    <source>
        <dbReference type="SAM" id="SignalP"/>
    </source>
</evidence>
<dbReference type="Pfam" id="PF03892">
    <property type="entry name" value="NapB"/>
    <property type="match status" value="1"/>
</dbReference>
<dbReference type="SUPFAM" id="SSF48695">
    <property type="entry name" value="Multiheme cytochromes"/>
    <property type="match status" value="1"/>
</dbReference>
<dbReference type="InterPro" id="IPR005591">
    <property type="entry name" value="NapB"/>
</dbReference>
<keyword evidence="7 15" id="KW-0479">Metal-binding</keyword>
<evidence type="ECO:0000256" key="7">
    <source>
        <dbReference type="ARBA" id="ARBA00022723"/>
    </source>
</evidence>
<dbReference type="AlphaFoldDB" id="A0A450Z3U1"/>
<keyword evidence="8 16" id="KW-0732">Signal</keyword>
<dbReference type="FunFam" id="1.10.1130.10:FF:000001">
    <property type="entry name" value="Periplasmic nitrate reductase, electron transfer subunit"/>
    <property type="match status" value="1"/>
</dbReference>
<feature type="signal peptide" evidence="16">
    <location>
        <begin position="1"/>
        <end position="22"/>
    </location>
</feature>
<comment type="subcellular location">
    <subcellularLocation>
        <location evidence="2 13">Periplasm</location>
    </subcellularLocation>
</comment>
<evidence type="ECO:0000256" key="13">
    <source>
        <dbReference type="PIRNR" id="PIRNR006105"/>
    </source>
</evidence>
<reference evidence="17" key="1">
    <citation type="submission" date="2019-02" db="EMBL/GenBank/DDBJ databases">
        <authorList>
            <person name="Gruber-Vodicka R. H."/>
            <person name="Seah K. B. B."/>
        </authorList>
    </citation>
    <scope>NUCLEOTIDE SEQUENCE</scope>
    <source>
        <strain evidence="17">BECK_BZ125</strain>
    </source>
</reference>
<evidence type="ECO:0000256" key="4">
    <source>
        <dbReference type="ARBA" id="ARBA00013773"/>
    </source>
</evidence>
<keyword evidence="6 14" id="KW-0349">Heme</keyword>
<feature type="binding site" description="covalent" evidence="14">
    <location>
        <position position="121"/>
    </location>
    <ligand>
        <name>heme c</name>
        <dbReference type="ChEBI" id="CHEBI:61717"/>
        <label>2</label>
    </ligand>
</feature>
<evidence type="ECO:0000256" key="10">
    <source>
        <dbReference type="ARBA" id="ARBA00022982"/>
    </source>
</evidence>
<feature type="binding site" description="axial binding residue" evidence="15">
    <location>
        <position position="82"/>
    </location>
    <ligand>
        <name>heme c</name>
        <dbReference type="ChEBI" id="CHEBI:61717"/>
        <label>1</label>
    </ligand>
    <ligandPart>
        <name>Fe</name>
        <dbReference type="ChEBI" id="CHEBI:18248"/>
    </ligandPart>
</feature>
<evidence type="ECO:0000256" key="5">
    <source>
        <dbReference type="ARBA" id="ARBA00022448"/>
    </source>
</evidence>
<evidence type="ECO:0000256" key="6">
    <source>
        <dbReference type="ARBA" id="ARBA00022617"/>
    </source>
</evidence>
<protein>
    <recommendedName>
        <fullName evidence="4 13">Periplasmic nitrate reductase, electron transfer subunit</fullName>
    </recommendedName>
    <alternativeName>
        <fullName evidence="12 13">Diheme cytochrome c NapB</fullName>
    </alternativeName>
</protein>
<feature type="binding site" description="axial binding residue" evidence="15">
    <location>
        <position position="122"/>
    </location>
    <ligand>
        <name>heme c</name>
        <dbReference type="ChEBI" id="CHEBI:61717"/>
        <label>2</label>
    </ligand>
    <ligandPart>
        <name>Fe</name>
        <dbReference type="ChEBI" id="CHEBI:18248"/>
    </ligandPart>
</feature>